<dbReference type="Proteomes" id="UP000295063">
    <property type="component" value="Unassembled WGS sequence"/>
</dbReference>
<evidence type="ECO:0000313" key="3">
    <source>
        <dbReference type="Proteomes" id="UP000295063"/>
    </source>
</evidence>
<accession>A0A4R1Q759</accession>
<protein>
    <submittedName>
        <fullName evidence="2">Uncharacterized protein</fullName>
    </submittedName>
</protein>
<dbReference type="RefSeq" id="WP_165898861.1">
    <property type="nucleotide sequence ID" value="NZ_DAIMLW010000003.1"/>
</dbReference>
<keyword evidence="3" id="KW-1185">Reference proteome</keyword>
<name>A0A4R1Q759_9FIRM</name>
<feature type="region of interest" description="Disordered" evidence="1">
    <location>
        <begin position="18"/>
        <end position="45"/>
    </location>
</feature>
<dbReference type="AlphaFoldDB" id="A0A4R1Q759"/>
<comment type="caution">
    <text evidence="2">The sequence shown here is derived from an EMBL/GenBank/DDBJ whole genome shotgun (WGS) entry which is preliminary data.</text>
</comment>
<evidence type="ECO:0000256" key="1">
    <source>
        <dbReference type="SAM" id="MobiDB-lite"/>
    </source>
</evidence>
<sequence length="45" mass="5391">MNMLPINSEWKRRIKWAEKQQKAANKAKEQAKKKTIQKIHSVQED</sequence>
<reference evidence="2 3" key="1">
    <citation type="submission" date="2019-03" db="EMBL/GenBank/DDBJ databases">
        <title>Genomic Encyclopedia of Type Strains, Phase IV (KMG-IV): sequencing the most valuable type-strain genomes for metagenomic binning, comparative biology and taxonomic classification.</title>
        <authorList>
            <person name="Goeker M."/>
        </authorList>
    </citation>
    <scope>NUCLEOTIDE SEQUENCE [LARGE SCALE GENOMIC DNA]</scope>
    <source>
        <strain evidence="2 3">DSM 15969</strain>
    </source>
</reference>
<evidence type="ECO:0000313" key="2">
    <source>
        <dbReference type="EMBL" id="TCL37230.1"/>
    </source>
</evidence>
<feature type="compositionally biased region" description="Basic and acidic residues" evidence="1">
    <location>
        <begin position="18"/>
        <end position="32"/>
    </location>
</feature>
<organism evidence="2 3">
    <name type="scientific">Anaerospora hongkongensis</name>
    <dbReference type="NCBI Taxonomy" id="244830"/>
    <lineage>
        <taxon>Bacteria</taxon>
        <taxon>Bacillati</taxon>
        <taxon>Bacillota</taxon>
        <taxon>Negativicutes</taxon>
        <taxon>Selenomonadales</taxon>
        <taxon>Sporomusaceae</taxon>
        <taxon>Anaerospora</taxon>
    </lineage>
</organism>
<dbReference type="EMBL" id="SLUI01000006">
    <property type="protein sequence ID" value="TCL37230.1"/>
    <property type="molecule type" value="Genomic_DNA"/>
</dbReference>
<proteinExistence type="predicted"/>
<gene>
    <name evidence="2" type="ORF">EV210_10697</name>
</gene>